<reference evidence="1" key="2">
    <citation type="submission" date="2020-09" db="EMBL/GenBank/DDBJ databases">
        <authorList>
            <person name="Sun Q."/>
            <person name="Zhou Y."/>
        </authorList>
    </citation>
    <scope>NUCLEOTIDE SEQUENCE</scope>
    <source>
        <strain evidence="1">CGMCC 1.15179</strain>
    </source>
</reference>
<proteinExistence type="predicted"/>
<dbReference type="AlphaFoldDB" id="A0A8J2VCX8"/>
<protein>
    <submittedName>
        <fullName evidence="1">Transcriptional regulator</fullName>
    </submittedName>
</protein>
<organism evidence="1 2">
    <name type="scientific">Marinithermofilum abyssi</name>
    <dbReference type="NCBI Taxonomy" id="1571185"/>
    <lineage>
        <taxon>Bacteria</taxon>
        <taxon>Bacillati</taxon>
        <taxon>Bacillota</taxon>
        <taxon>Bacilli</taxon>
        <taxon>Bacillales</taxon>
        <taxon>Thermoactinomycetaceae</taxon>
        <taxon>Marinithermofilum</taxon>
    </lineage>
</organism>
<dbReference type="RefSeq" id="WP_188647779.1">
    <property type="nucleotide sequence ID" value="NZ_BMHQ01000006.1"/>
</dbReference>
<dbReference type="SUPFAM" id="SSF46785">
    <property type="entry name" value="Winged helix' DNA-binding domain"/>
    <property type="match status" value="1"/>
</dbReference>
<name>A0A8J2VCX8_9BACL</name>
<dbReference type="InterPro" id="IPR043128">
    <property type="entry name" value="Rev_trsase/Diguanyl_cyclase"/>
</dbReference>
<keyword evidence="2" id="KW-1185">Reference proteome</keyword>
<evidence type="ECO:0000313" key="2">
    <source>
        <dbReference type="Proteomes" id="UP000625210"/>
    </source>
</evidence>
<reference evidence="1" key="1">
    <citation type="journal article" date="2014" name="Int. J. Syst. Evol. Microbiol.">
        <title>Complete genome sequence of Corynebacterium casei LMG S-19264T (=DSM 44701T), isolated from a smear-ripened cheese.</title>
        <authorList>
            <consortium name="US DOE Joint Genome Institute (JGI-PGF)"/>
            <person name="Walter F."/>
            <person name="Albersmeier A."/>
            <person name="Kalinowski J."/>
            <person name="Ruckert C."/>
        </authorList>
    </citation>
    <scope>NUCLEOTIDE SEQUENCE</scope>
    <source>
        <strain evidence="1">CGMCC 1.15179</strain>
    </source>
</reference>
<dbReference type="InterPro" id="IPR036390">
    <property type="entry name" value="WH_DNA-bd_sf"/>
</dbReference>
<dbReference type="Proteomes" id="UP000625210">
    <property type="component" value="Unassembled WGS sequence"/>
</dbReference>
<gene>
    <name evidence="1" type="ORF">GCM10011571_20370</name>
</gene>
<dbReference type="Gene3D" id="3.30.70.270">
    <property type="match status" value="1"/>
</dbReference>
<accession>A0A8J2VCX8</accession>
<dbReference type="EMBL" id="BMHQ01000006">
    <property type="protein sequence ID" value="GGE18419.1"/>
    <property type="molecule type" value="Genomic_DNA"/>
</dbReference>
<sequence length="432" mass="48944">MKIRLGVLGAEDTVGIIRSIVDEHAGFQCLPIVYWKEEEIVDLLKSHAQDVDIWLFSGHVPYSIAKEWGGVTQPMFKVPWTGSSLYQTLWQISYEKKIRMNELSFDGIPPSELEQVFDEAGIKDKPLFVKHYPGKIHEDELVAYHYELWKKGKTKGAVTCMLHAQIPLQQLGVPVYRVLPARAAVESIIHMILRTWEMLRFKDAQIAVLMMEIDTLAGLSENMLSTDEFYNLEIKTTEKLLQYAKRVQGSLKPAGPGRFVIFTTRGQLRDITRNFSTVPYIEEIDPLGKEAITCGIGIGRSAYEAEIHAGKAMLHAKKHGKGTWIVFFDDKKIAGPLGKPEGISYSYISEELQEVSRQTSLSVSTLSKVESILKKIGRTEINAYELAQHMGIIARSARRILTQLERNGFAQVIGEESPHPRGRPRKMYRIFL</sequence>
<evidence type="ECO:0000313" key="1">
    <source>
        <dbReference type="EMBL" id="GGE18419.1"/>
    </source>
</evidence>
<comment type="caution">
    <text evidence="1">The sequence shown here is derived from an EMBL/GenBank/DDBJ whole genome shotgun (WGS) entry which is preliminary data.</text>
</comment>